<dbReference type="RefSeq" id="WP_209142304.1">
    <property type="nucleotide sequence ID" value="NZ_JAGHKP010000001.1"/>
</dbReference>
<dbReference type="SUPFAM" id="SSF50715">
    <property type="entry name" value="Ribosomal protein L25-like"/>
    <property type="match status" value="1"/>
</dbReference>
<comment type="caution">
    <text evidence="8">The sequence shown here is derived from an EMBL/GenBank/DDBJ whole genome shotgun (WGS) entry which is preliminary data.</text>
</comment>
<keyword evidence="3 5" id="KW-0689">Ribosomal protein</keyword>
<organism evidence="8 9">
    <name type="scientific">Chitinophaga chungangae</name>
    <dbReference type="NCBI Taxonomy" id="2821488"/>
    <lineage>
        <taxon>Bacteria</taxon>
        <taxon>Pseudomonadati</taxon>
        <taxon>Bacteroidota</taxon>
        <taxon>Chitinophagia</taxon>
        <taxon>Chitinophagales</taxon>
        <taxon>Chitinophagaceae</taxon>
        <taxon>Chitinophaga</taxon>
    </lineage>
</organism>
<dbReference type="NCBIfam" id="TIGR00731">
    <property type="entry name" value="bL25_bact_ctc"/>
    <property type="match status" value="1"/>
</dbReference>
<evidence type="ECO:0000256" key="4">
    <source>
        <dbReference type="ARBA" id="ARBA00023274"/>
    </source>
</evidence>
<feature type="domain" description="Large ribosomal subunit protein bL25 beta" evidence="7">
    <location>
        <begin position="98"/>
        <end position="179"/>
    </location>
</feature>
<keyword evidence="1 5" id="KW-0699">rRNA-binding</keyword>
<dbReference type="Gene3D" id="2.40.240.10">
    <property type="entry name" value="Ribosomal Protein L25, Chain P"/>
    <property type="match status" value="1"/>
</dbReference>
<dbReference type="PANTHER" id="PTHR33284">
    <property type="entry name" value="RIBOSOMAL PROTEIN L25/GLN-TRNA SYNTHETASE, ANTI-CODON-BINDING DOMAIN-CONTAINING PROTEIN"/>
    <property type="match status" value="1"/>
</dbReference>
<dbReference type="Pfam" id="PF01386">
    <property type="entry name" value="Ribosomal_L25p"/>
    <property type="match status" value="1"/>
</dbReference>
<dbReference type="HAMAP" id="MF_01334">
    <property type="entry name" value="Ribosomal_bL25_CTC"/>
    <property type="match status" value="1"/>
</dbReference>
<dbReference type="InterPro" id="IPR001021">
    <property type="entry name" value="Ribosomal_bL25_long"/>
</dbReference>
<proteinExistence type="inferred from homology"/>
<dbReference type="InterPro" id="IPR037121">
    <property type="entry name" value="Ribosomal_bL25_C"/>
</dbReference>
<protein>
    <recommendedName>
        <fullName evidence="5">Large ribosomal subunit protein bL25</fullName>
    </recommendedName>
    <alternativeName>
        <fullName evidence="5">General stress protein CTC</fullName>
    </alternativeName>
</protein>
<dbReference type="InterPro" id="IPR029751">
    <property type="entry name" value="Ribosomal_L25_dom"/>
</dbReference>
<evidence type="ECO:0000259" key="7">
    <source>
        <dbReference type="Pfam" id="PF14693"/>
    </source>
</evidence>
<feature type="domain" description="Large ribosomal subunit protein bL25 L25" evidence="6">
    <location>
        <begin position="6"/>
        <end position="90"/>
    </location>
</feature>
<evidence type="ECO:0000256" key="5">
    <source>
        <dbReference type="HAMAP-Rule" id="MF_01334"/>
    </source>
</evidence>
<evidence type="ECO:0000259" key="6">
    <source>
        <dbReference type="Pfam" id="PF01386"/>
    </source>
</evidence>
<keyword evidence="9" id="KW-1185">Reference proteome</keyword>
<dbReference type="EMBL" id="JAGHKP010000001">
    <property type="protein sequence ID" value="MBO9150751.1"/>
    <property type="molecule type" value="Genomic_DNA"/>
</dbReference>
<comment type="similarity">
    <text evidence="5">Belongs to the bacterial ribosomal protein bL25 family. CTC subfamily.</text>
</comment>
<evidence type="ECO:0000256" key="3">
    <source>
        <dbReference type="ARBA" id="ARBA00022980"/>
    </source>
</evidence>
<name>A0ABS3Y7V5_9BACT</name>
<dbReference type="Proteomes" id="UP000679126">
    <property type="component" value="Unassembled WGS sequence"/>
</dbReference>
<dbReference type="GO" id="GO:0005840">
    <property type="term" value="C:ribosome"/>
    <property type="evidence" value="ECO:0007669"/>
    <property type="project" value="UniProtKB-KW"/>
</dbReference>
<dbReference type="PANTHER" id="PTHR33284:SF1">
    <property type="entry name" value="RIBOSOMAL PROTEIN L25_GLN-TRNA SYNTHETASE, ANTI-CODON-BINDING DOMAIN-CONTAINING PROTEIN"/>
    <property type="match status" value="1"/>
</dbReference>
<evidence type="ECO:0000313" key="9">
    <source>
        <dbReference type="Proteomes" id="UP000679126"/>
    </source>
</evidence>
<reference evidence="9" key="1">
    <citation type="submission" date="2021-03" db="EMBL/GenBank/DDBJ databases">
        <title>Assistant Professor.</title>
        <authorList>
            <person name="Huq M.A."/>
        </authorList>
    </citation>
    <scope>NUCLEOTIDE SEQUENCE [LARGE SCALE GENOMIC DNA]</scope>
    <source>
        <strain evidence="9">MAH-28</strain>
    </source>
</reference>
<dbReference type="Gene3D" id="2.170.120.20">
    <property type="entry name" value="Ribosomal protein L25, beta domain"/>
    <property type="match status" value="1"/>
</dbReference>
<dbReference type="InterPro" id="IPR011035">
    <property type="entry name" value="Ribosomal_bL25/Gln-tRNA_synth"/>
</dbReference>
<evidence type="ECO:0000313" key="8">
    <source>
        <dbReference type="EMBL" id="MBO9150751.1"/>
    </source>
</evidence>
<keyword evidence="4 5" id="KW-0687">Ribonucleoprotein</keyword>
<dbReference type="Pfam" id="PF14693">
    <property type="entry name" value="Ribosomal_TL5_C"/>
    <property type="match status" value="1"/>
</dbReference>
<evidence type="ECO:0000256" key="1">
    <source>
        <dbReference type="ARBA" id="ARBA00022730"/>
    </source>
</evidence>
<dbReference type="CDD" id="cd00495">
    <property type="entry name" value="Ribosomal_L25_TL5_CTC"/>
    <property type="match status" value="1"/>
</dbReference>
<evidence type="ECO:0000256" key="2">
    <source>
        <dbReference type="ARBA" id="ARBA00022884"/>
    </source>
</evidence>
<accession>A0ABS3Y7V5</accession>
<comment type="subunit">
    <text evidence="5">Part of the 50S ribosomal subunit; part of the 5S rRNA/L5/L18/L25 subcomplex. Contacts the 5S rRNA. Binds to the 5S rRNA independently of L5 and L18.</text>
</comment>
<comment type="function">
    <text evidence="5">This is one of the proteins that binds to the 5S RNA in the ribosome where it forms part of the central protuberance.</text>
</comment>
<dbReference type="InterPro" id="IPR020056">
    <property type="entry name" value="Rbsml_bL25/Gln-tRNA_synth_N"/>
</dbReference>
<dbReference type="InterPro" id="IPR020057">
    <property type="entry name" value="Ribosomal_bL25_b-dom"/>
</dbReference>
<sequence>MKTITIEGQLRSEFGKQATRLLRSEEKVPCVIYGGAETVSFSAPATAFKSLVYTPDFQLAEVKVDGKTFRCILKDLQFDTVTDELTHVDFLELVENKKVVATLPLKLTGQSVGVKGGGKLVVKMKSLKVKALPKDLRENLEVDITNLDLNENIRVEDVKAEGIEILNSPRIPVASVVMTRQLKQEEAAAEKDAKKK</sequence>
<keyword evidence="2 5" id="KW-0694">RNA-binding</keyword>
<dbReference type="InterPro" id="IPR020930">
    <property type="entry name" value="Ribosomal_uL5_bac-type"/>
</dbReference>
<gene>
    <name evidence="5" type="primary">rplY</name>
    <name evidence="5" type="synonym">ctc</name>
    <name evidence="8" type="ORF">J7I43_00910</name>
</gene>